<comment type="caution">
    <text evidence="2">The sequence shown here is derived from an EMBL/GenBank/DDBJ whole genome shotgun (WGS) entry which is preliminary data.</text>
</comment>
<organism evidence="2 3">
    <name type="scientific">Actinomadura algeriensis</name>
    <dbReference type="NCBI Taxonomy" id="1679523"/>
    <lineage>
        <taxon>Bacteria</taxon>
        <taxon>Bacillati</taxon>
        <taxon>Actinomycetota</taxon>
        <taxon>Actinomycetes</taxon>
        <taxon>Streptosporangiales</taxon>
        <taxon>Thermomonosporaceae</taxon>
        <taxon>Actinomadura</taxon>
    </lineage>
</organism>
<dbReference type="RefSeq" id="WP_192758907.1">
    <property type="nucleotide sequence ID" value="NZ_JADBDZ010000001.1"/>
</dbReference>
<dbReference type="SUPFAM" id="SSF53474">
    <property type="entry name" value="alpha/beta-Hydrolases"/>
    <property type="match status" value="1"/>
</dbReference>
<proteinExistence type="predicted"/>
<evidence type="ECO:0000256" key="1">
    <source>
        <dbReference type="SAM" id="MobiDB-lite"/>
    </source>
</evidence>
<evidence type="ECO:0000313" key="3">
    <source>
        <dbReference type="Proteomes" id="UP000627838"/>
    </source>
</evidence>
<gene>
    <name evidence="2" type="ORF">H4W34_001997</name>
</gene>
<dbReference type="EMBL" id="JADBDZ010000001">
    <property type="protein sequence ID" value="MBE1532164.1"/>
    <property type="molecule type" value="Genomic_DNA"/>
</dbReference>
<accession>A0ABR9JNL8</accession>
<evidence type="ECO:0000313" key="2">
    <source>
        <dbReference type="EMBL" id="MBE1532164.1"/>
    </source>
</evidence>
<dbReference type="Proteomes" id="UP000627838">
    <property type="component" value="Unassembled WGS sequence"/>
</dbReference>
<protein>
    <submittedName>
        <fullName evidence="2">Esterase</fullName>
    </submittedName>
</protein>
<keyword evidence="3" id="KW-1185">Reference proteome</keyword>
<feature type="compositionally biased region" description="Basic and acidic residues" evidence="1">
    <location>
        <begin position="300"/>
        <end position="319"/>
    </location>
</feature>
<sequence length="319" mass="32493">MSGDRPNRPVHGTAAGGPYIALPPTAVDAVPSGPTQLMVIWPGFDPPRTAEALAASVPLTGVPVWRVYLDLPAQLPGGLGSGAILDDAGVELYGAAVEGAAERLPEVVEGLRRDLDVPEGPVALAGFSTGGAAALLAVARGNVPVGAAAAVAPVVAPSRAARAVEKRAARERAWTDASVTLADRLDLGARAADIAAGGAELLLVGGAKDRVVPSGELAALRDALRRHGATAETVTFRMGHALAAEPGTEARPPITEAVRVDGVLSDWFRDRLAVTDDAPDAAGARPDDARGDTMEDDTMKDDIVEGDTVERDKAASGLG</sequence>
<dbReference type="Gene3D" id="3.40.50.1820">
    <property type="entry name" value="alpha/beta hydrolase"/>
    <property type="match status" value="1"/>
</dbReference>
<name>A0ABR9JNL8_9ACTN</name>
<feature type="region of interest" description="Disordered" evidence="1">
    <location>
        <begin position="277"/>
        <end position="319"/>
    </location>
</feature>
<dbReference type="InterPro" id="IPR029058">
    <property type="entry name" value="AB_hydrolase_fold"/>
</dbReference>
<reference evidence="2 3" key="1">
    <citation type="submission" date="2020-10" db="EMBL/GenBank/DDBJ databases">
        <title>Sequencing the genomes of 1000 actinobacteria strains.</title>
        <authorList>
            <person name="Klenk H.-P."/>
        </authorList>
    </citation>
    <scope>NUCLEOTIDE SEQUENCE [LARGE SCALE GENOMIC DNA]</scope>
    <source>
        <strain evidence="2 3">DSM 46744</strain>
    </source>
</reference>